<feature type="transmembrane region" description="Helical" evidence="9">
    <location>
        <begin position="135"/>
        <end position="160"/>
    </location>
</feature>
<dbReference type="InterPro" id="IPR001204">
    <property type="entry name" value="Phos_transporter"/>
</dbReference>
<feature type="transmembrane region" description="Helical" evidence="9">
    <location>
        <begin position="200"/>
        <end position="223"/>
    </location>
</feature>
<keyword evidence="5 9" id="KW-0592">Phosphate transport</keyword>
<comment type="caution">
    <text evidence="10">The sequence shown here is derived from an EMBL/GenBank/DDBJ whole genome shotgun (WGS) entry which is preliminary data.</text>
</comment>
<dbReference type="AlphaFoldDB" id="A0A147JT44"/>
<evidence type="ECO:0000256" key="1">
    <source>
        <dbReference type="ARBA" id="ARBA00001981"/>
    </source>
</evidence>
<accession>A0A147JT44</accession>
<gene>
    <name evidence="10" type="ORF">APZ16_03240</name>
</gene>
<keyword evidence="6 9" id="KW-0812">Transmembrane</keyword>
<evidence type="ECO:0000256" key="5">
    <source>
        <dbReference type="ARBA" id="ARBA00022592"/>
    </source>
</evidence>
<keyword evidence="8 9" id="KW-0472">Membrane</keyword>
<proteinExistence type="inferred from homology"/>
<evidence type="ECO:0000313" key="10">
    <source>
        <dbReference type="EMBL" id="KUO39669.1"/>
    </source>
</evidence>
<sequence length="404" mass="42785">MQMLELVIYGVGLALSFYIAWCLGANDAANPTDCAVGAGALSMRKAITLFAIFAAAGGILLGPMVMKTVDRGLVDRESLSLEVLTVGSFTACLSAGIWITLCTYKGMPVSTTHSIIGGVIGFGLISSAPMRWSNLYLVIVSLIISPVLALVMAAGLYLFLKNYFSRERTERANLALIFLLVFTLAFSAVLMISYQTLGLGPFVSVLVALSVALVFSSILAYVLRARYGRLGVSNFLYVLLIIGLCFSAFSFGANDMANATGVFVTPTQKITGNPTFGTMLLLSLLGSAGIALGAFTWGYKVLEVTAYKVTRLDTLNGAAAEYANAIVVFLFTVLPSLFFGFGLPISTTHASVGSLIGVGLATRGLAGVSRGVTGKIILFWILTIPAVILISMSLFWLISKMMGI</sequence>
<reference evidence="10 11" key="1">
    <citation type="journal article" date="2016" name="Nat. Microbiol.">
        <title>Genomic inference of the metabolism of cosmopolitan subsurface Archaea, Hadesarchaea.</title>
        <authorList>
            <person name="Baker B.J."/>
            <person name="Saw J.H."/>
            <person name="Lind A.E."/>
            <person name="Lazar C.S."/>
            <person name="Hinrichs K.-U."/>
            <person name="Teske A.P."/>
            <person name="Ettema T.J."/>
        </authorList>
    </citation>
    <scope>NUCLEOTIDE SEQUENCE [LARGE SCALE GENOMIC DNA]</scope>
</reference>
<evidence type="ECO:0000256" key="4">
    <source>
        <dbReference type="ARBA" id="ARBA00022448"/>
    </source>
</evidence>
<keyword evidence="4 9" id="KW-0813">Transport</keyword>
<dbReference type="GO" id="GO:0016020">
    <property type="term" value="C:membrane"/>
    <property type="evidence" value="ECO:0007669"/>
    <property type="project" value="UniProtKB-SubCell"/>
</dbReference>
<evidence type="ECO:0000256" key="8">
    <source>
        <dbReference type="ARBA" id="ARBA00023136"/>
    </source>
</evidence>
<dbReference type="Proteomes" id="UP000074294">
    <property type="component" value="Unassembled WGS sequence"/>
</dbReference>
<evidence type="ECO:0000256" key="6">
    <source>
        <dbReference type="ARBA" id="ARBA00022692"/>
    </source>
</evidence>
<dbReference type="Pfam" id="PF01384">
    <property type="entry name" value="PHO4"/>
    <property type="match status" value="1"/>
</dbReference>
<dbReference type="GO" id="GO:0005315">
    <property type="term" value="F:phosphate transmembrane transporter activity"/>
    <property type="evidence" value="ECO:0007669"/>
    <property type="project" value="InterPro"/>
</dbReference>
<organism evidence="10 11">
    <name type="scientific">Hadarchaeum yellowstonense</name>
    <dbReference type="NCBI Taxonomy" id="1776334"/>
    <lineage>
        <taxon>Archaea</taxon>
        <taxon>Methanobacteriati</taxon>
        <taxon>Candidatus Hadarchaeota</taxon>
        <taxon>Candidatus Hadarchaeia</taxon>
        <taxon>Candidatus Hadarchaeales</taxon>
        <taxon>Candidatus Hadarchaeaceae</taxon>
        <taxon>Candidatus Hadarchaeum</taxon>
    </lineage>
</organism>
<feature type="transmembrane region" description="Helical" evidence="9">
    <location>
        <begin position="235"/>
        <end position="253"/>
    </location>
</feature>
<evidence type="ECO:0000313" key="11">
    <source>
        <dbReference type="Proteomes" id="UP000074294"/>
    </source>
</evidence>
<feature type="transmembrane region" description="Helical" evidence="9">
    <location>
        <begin position="86"/>
        <end position="104"/>
    </location>
</feature>
<dbReference type="PANTHER" id="PTHR11101">
    <property type="entry name" value="PHOSPHATE TRANSPORTER"/>
    <property type="match status" value="1"/>
</dbReference>
<feature type="transmembrane region" description="Helical" evidence="9">
    <location>
        <begin position="46"/>
        <end position="66"/>
    </location>
</feature>
<feature type="transmembrane region" description="Helical" evidence="9">
    <location>
        <begin position="322"/>
        <end position="345"/>
    </location>
</feature>
<dbReference type="PANTHER" id="PTHR11101:SF80">
    <property type="entry name" value="PHOSPHATE TRANSPORTER"/>
    <property type="match status" value="1"/>
</dbReference>
<feature type="transmembrane region" description="Helical" evidence="9">
    <location>
        <begin position="377"/>
        <end position="398"/>
    </location>
</feature>
<evidence type="ECO:0000256" key="3">
    <source>
        <dbReference type="ARBA" id="ARBA00009916"/>
    </source>
</evidence>
<keyword evidence="7 9" id="KW-1133">Transmembrane helix</keyword>
<comment type="subcellular location">
    <subcellularLocation>
        <location evidence="2 9">Membrane</location>
        <topology evidence="2 9">Multi-pass membrane protein</topology>
    </subcellularLocation>
</comment>
<evidence type="ECO:0000256" key="2">
    <source>
        <dbReference type="ARBA" id="ARBA00004141"/>
    </source>
</evidence>
<comment type="function">
    <text evidence="1">Potential transporter for phosphate.</text>
</comment>
<dbReference type="EMBL" id="LQMQ01000057">
    <property type="protein sequence ID" value="KUO39669.1"/>
    <property type="molecule type" value="Genomic_DNA"/>
</dbReference>
<dbReference type="STRING" id="1776334.APZ16_03240"/>
<name>A0A147JT44_HADYE</name>
<evidence type="ECO:0000256" key="7">
    <source>
        <dbReference type="ARBA" id="ARBA00022989"/>
    </source>
</evidence>
<feature type="transmembrane region" description="Helical" evidence="9">
    <location>
        <begin position="172"/>
        <end position="194"/>
    </location>
</feature>
<evidence type="ECO:0000256" key="9">
    <source>
        <dbReference type="RuleBase" id="RU363058"/>
    </source>
</evidence>
<feature type="transmembrane region" description="Helical" evidence="9">
    <location>
        <begin position="279"/>
        <end position="302"/>
    </location>
</feature>
<protein>
    <recommendedName>
        <fullName evidence="9">Phosphate transporter</fullName>
    </recommendedName>
</protein>
<comment type="similarity">
    <text evidence="3 9">Belongs to the inorganic phosphate transporter (PiT) (TC 2.A.20) family.</text>
</comment>
<feature type="transmembrane region" description="Helical" evidence="9">
    <location>
        <begin position="6"/>
        <end position="25"/>
    </location>
</feature>
<dbReference type="GO" id="GO:0035435">
    <property type="term" value="P:phosphate ion transmembrane transport"/>
    <property type="evidence" value="ECO:0007669"/>
    <property type="project" value="TreeGrafter"/>
</dbReference>
<feature type="transmembrane region" description="Helical" evidence="9">
    <location>
        <begin position="111"/>
        <end position="129"/>
    </location>
</feature>